<dbReference type="EMBL" id="UWJD01000002">
    <property type="protein sequence ID" value="VCT84752.1"/>
    <property type="molecule type" value="Genomic_DNA"/>
</dbReference>
<dbReference type="AlphaFoldDB" id="A0A650MHE6"/>
<keyword evidence="1" id="KW-0812">Transmembrane</keyword>
<feature type="transmembrane region" description="Helical" evidence="1">
    <location>
        <begin position="20"/>
        <end position="40"/>
    </location>
</feature>
<keyword evidence="1" id="KW-1133">Transmembrane helix</keyword>
<evidence type="ECO:0000313" key="4">
    <source>
        <dbReference type="Proteomes" id="UP000431451"/>
    </source>
</evidence>
<reference evidence="2" key="2">
    <citation type="submission" date="2021-10" db="EMBL/GenBank/DDBJ databases">
        <authorList>
            <person name="Mesa V."/>
        </authorList>
    </citation>
    <scope>NUCLEOTIDE SEQUENCE</scope>
    <source>
        <strain evidence="2">CC3_PB</strain>
    </source>
</reference>
<dbReference type="Proteomes" id="UP000789738">
    <property type="component" value="Unassembled WGS sequence"/>
</dbReference>
<evidence type="ECO:0000313" key="3">
    <source>
        <dbReference type="EMBL" id="VCT84752.1"/>
    </source>
</evidence>
<dbReference type="Proteomes" id="UP000431451">
    <property type="component" value="Unassembled WGS sequence"/>
</dbReference>
<protein>
    <submittedName>
        <fullName evidence="3">Uncharacterized protein</fullName>
    </submittedName>
</protein>
<sequence>MIGIEKHHFLVFPLFQRFSASSLHLLNISLGINLTVIAMSSGSKIKSSKKPIIGIKSGIKSIGDKAYPTVIKAKTFAIIGVSFFFNAMYTAGMSNFNFFALLFRSTILLS</sequence>
<gene>
    <name evidence="2" type="ORF">CNEO_43004</name>
    <name evidence="3" type="ORF">CNEONATNEC25_02353</name>
</gene>
<accession>A0A650MHE6</accession>
<keyword evidence="1" id="KW-0472">Membrane</keyword>
<name>A0A650MHE6_9CLOT</name>
<evidence type="ECO:0000256" key="1">
    <source>
        <dbReference type="SAM" id="Phobius"/>
    </source>
</evidence>
<organism evidence="3 4">
    <name type="scientific">Clostridium neonatale</name>
    <dbReference type="NCBI Taxonomy" id="137838"/>
    <lineage>
        <taxon>Bacteria</taxon>
        <taxon>Bacillati</taxon>
        <taxon>Bacillota</taxon>
        <taxon>Clostridia</taxon>
        <taxon>Eubacteriales</taxon>
        <taxon>Clostridiaceae</taxon>
        <taxon>Clostridium</taxon>
    </lineage>
</organism>
<evidence type="ECO:0000313" key="2">
    <source>
        <dbReference type="EMBL" id="CAG9707398.1"/>
    </source>
</evidence>
<proteinExistence type="predicted"/>
<feature type="transmembrane region" description="Helical" evidence="1">
    <location>
        <begin position="75"/>
        <end position="103"/>
    </location>
</feature>
<reference evidence="3 4" key="1">
    <citation type="submission" date="2018-06" db="EMBL/GenBank/DDBJ databases">
        <authorList>
            <consortium name="IHU Genomes"/>
        </authorList>
    </citation>
    <scope>NUCLEOTIDE SEQUENCE [LARGE SCALE GENOMIC DNA]</scope>
    <source>
        <strain evidence="3 4">NEC25</strain>
    </source>
</reference>
<dbReference type="EMBL" id="CAKJVE010000004">
    <property type="protein sequence ID" value="CAG9707398.1"/>
    <property type="molecule type" value="Genomic_DNA"/>
</dbReference>